<dbReference type="InterPro" id="IPR002589">
    <property type="entry name" value="Macro_dom"/>
</dbReference>
<dbReference type="OrthoDB" id="6133115at2759"/>
<proteinExistence type="predicted"/>
<organism evidence="4">
    <name type="scientific">Leptosphaeria maculans (strain JN3 / isolate v23.1.3 / race Av1-4-5-6-7-8)</name>
    <name type="common">Blackleg fungus</name>
    <name type="synonym">Phoma lingam</name>
    <dbReference type="NCBI Taxonomy" id="985895"/>
    <lineage>
        <taxon>Eukaryota</taxon>
        <taxon>Fungi</taxon>
        <taxon>Dikarya</taxon>
        <taxon>Ascomycota</taxon>
        <taxon>Pezizomycotina</taxon>
        <taxon>Dothideomycetes</taxon>
        <taxon>Pleosporomycetidae</taxon>
        <taxon>Pleosporales</taxon>
        <taxon>Pleosporineae</taxon>
        <taxon>Leptosphaeriaceae</taxon>
        <taxon>Plenodomus</taxon>
        <taxon>Plenodomus lingam/Leptosphaeria maculans species complex</taxon>
    </lineage>
</organism>
<dbReference type="Gene3D" id="3.40.220.10">
    <property type="entry name" value="Leucine Aminopeptidase, subunit E, domain 1"/>
    <property type="match status" value="2"/>
</dbReference>
<dbReference type="Pfam" id="PF26082">
    <property type="entry name" value="zf-C2H2_AcuF"/>
    <property type="match status" value="1"/>
</dbReference>
<protein>
    <recommendedName>
        <fullName evidence="2">Macro domain-containing protein</fullName>
    </recommendedName>
</protein>
<dbReference type="Proteomes" id="UP000002668">
    <property type="component" value="Genome"/>
</dbReference>
<dbReference type="InterPro" id="IPR043472">
    <property type="entry name" value="Macro_dom-like"/>
</dbReference>
<dbReference type="GeneID" id="13291875"/>
<evidence type="ECO:0000256" key="1">
    <source>
        <dbReference type="SAM" id="MobiDB-lite"/>
    </source>
</evidence>
<feature type="compositionally biased region" description="Low complexity" evidence="1">
    <location>
        <begin position="1606"/>
        <end position="1627"/>
    </location>
</feature>
<dbReference type="SMART" id="SM00506">
    <property type="entry name" value="A1pp"/>
    <property type="match status" value="2"/>
</dbReference>
<gene>
    <name evidence="3" type="ORF">LEMA_P022980.1</name>
</gene>
<name>E5ABX7_LEPMJ</name>
<feature type="compositionally biased region" description="Acidic residues" evidence="1">
    <location>
        <begin position="110"/>
        <end position="127"/>
    </location>
</feature>
<feature type="region of interest" description="Disordered" evidence="1">
    <location>
        <begin position="603"/>
        <end position="625"/>
    </location>
</feature>
<dbReference type="InterPro" id="IPR058925">
    <property type="entry name" value="zf-C2H2_AcuF"/>
</dbReference>
<dbReference type="VEuPathDB" id="FungiDB:LEMA_P022980.1"/>
<dbReference type="Pfam" id="PF01661">
    <property type="entry name" value="Macro"/>
    <property type="match status" value="2"/>
</dbReference>
<accession>E5ABX7</accession>
<feature type="domain" description="Macro" evidence="2">
    <location>
        <begin position="772"/>
        <end position="957"/>
    </location>
</feature>
<dbReference type="PANTHER" id="PTHR11106:SF27">
    <property type="entry name" value="MACRO DOMAIN-CONTAINING PROTEIN"/>
    <property type="match status" value="1"/>
</dbReference>
<dbReference type="InParanoid" id="E5ABX7"/>
<evidence type="ECO:0000313" key="3">
    <source>
        <dbReference type="EMBL" id="CBY01168.1"/>
    </source>
</evidence>
<dbReference type="STRING" id="985895.E5ABX7"/>
<dbReference type="SUPFAM" id="SSF52949">
    <property type="entry name" value="Macro domain-like"/>
    <property type="match status" value="2"/>
</dbReference>
<feature type="domain" description="Macro" evidence="2">
    <location>
        <begin position="1189"/>
        <end position="1369"/>
    </location>
</feature>
<dbReference type="eggNOG" id="KOG2633">
    <property type="taxonomic scope" value="Eukaryota"/>
</dbReference>
<keyword evidence="4" id="KW-1185">Reference proteome</keyword>
<dbReference type="PANTHER" id="PTHR11106">
    <property type="entry name" value="GANGLIOSIDE INDUCED DIFFERENTIATION ASSOCIATED PROTEIN 2-RELATED"/>
    <property type="match status" value="1"/>
</dbReference>
<feature type="compositionally biased region" description="Polar residues" evidence="1">
    <location>
        <begin position="1553"/>
        <end position="1575"/>
    </location>
</feature>
<dbReference type="EMBL" id="FP929138">
    <property type="protein sequence ID" value="CBY01168.1"/>
    <property type="molecule type" value="Genomic_DNA"/>
</dbReference>
<sequence length="1833" mass="204601">MSKLRLATAANVQAFHSLLHALDVNQGDLAITIDAEALEDEFGRLRVWSGNLGALQKGHSSLDYRLRDSPLLSGNALKLLQELEQNLTEAYAIVSGARLPYEQQPRSEDVTGEEDDDSFFSDDEDNGGGDQGPERSKTEMSMRFSEVVDIIDNLYKLSVRIRTPTIRLRSLKAASYAPKDPETGVDIMIAYAKYDDAHITEVLTALRRPFVTEAQADEDFLSARLSAAITLRRRQFKYWKRHRDKLGATTTSEEGSMPMAPFTKLPVASLKDENIPNKLENPKVVLSKEAQSQKTGKTLLSGTEATYYHQSLDEIVDTKSVTSYAVTVKDIQGRGVDLPPPPTAATGDRDFECPYCYIICPARYGRGRAWRTHILQDLQPYCCTYANCDRSERLFRSRREWIEHEASHRKVWRCPEHPDAVYKSESGLEGHLRREHLASFPESQLPTIVKVGETTTVDVRKSCPICFAPADTDGLGDFQSHVANHLERMATFALPSGVGGDSDGASGVASRGGSGSTVSHIITNPTTESDDSIQDVSKMDEWDIGDDIKTAQSFNPELETGIERAVLSAEILQQLPDLSLNRVDMVASHLKFTDDSEIAREINSQSDENENETSILDVNQEEETPAELERHLEQREAFKVHLLSMPGATMVRFYKRYGSWTGRASFTDGAAATEAMKLFNKAQFPKIILRQSAKFPEILKFVSPNLSHGKKAPPNRRPTNNTEDAGADRSESPASVAYEDEEQRSRKLPAIGISDIPTLSSLYRSRKLLQSEQSYAPNDTYNQMISFCYYDLTRLKVDAIVNSANCGLLPTKAEWTLNNAVHRAAGPGLLQETKFKAKLKAGQAELSHGHNLPSDWIIHAARPQYAKSKGMGQFNVLTECYRSALKIAKNHVFKTIAFPSLGAGGCGFPPRIAARIALQEVREYLDAHSDYPFQRIVFCVNSEIDNKAYMEFFPVFFPPTQTDLDPARRPSHYANLATLATQVLETRRQLQVARERFPAEFSLLVPDFDSNIISEFSSMDASLASFRTFLLGPQEIDTILDDVTPIYSVLQTTCQRIMETIDKTNDTRGAWENYETYWDRYNRHMRDSYGTDLVQMLMACRKSVKHLDKIVAYNGTETEATLGWSDTLGDSGALQEGRDNQNVRFHTDKVSHAREIRQKGGDQRQNTVKLEQITSLAKLYQLGELSRRSTTVTPSAKLNHSVYLTREDITRLEVDIMVNSTDESFLGMGTLDRSVFKKGGPELRDQVQFFGTCQEGDVKLTPGYMLPAKHILHTIPPEQYGRETQDIMRGIYREVLHTAMLMRATSVAFPSIGTGMLNYPRRDSASLAMEEVKSFLESADSTNSIEKIIFVVYSSDDEFVYKSLLPVYFPPVEDTTESFSKRAVKVKRTSMTVEPTGTSRRTLFSSIGEALRHVRPDKQPEISRDVNSDEEHYLISFESHAEECTICKNIDQLYAQGLKLCSRGYAQAQLLLAHMHMIEDQSIHTKPNQNGHYAKLMVPPELYPLSVKLLQTVEKSFRDNEADTPFVSLSKNYAEYSMQSSKRSISQEDDSQKSTSVSSRQKQESAQTNSQTTAVSADLEGGKASHEQSGGTFGGLPSRIKKLMGMTSSMSSSSRTSSAQRSSTTSETEAKPINVTKDSLENTEISQPGIMAPPVALSPLAQRIVDHMTHDLRTRPGSYLGQTIADIVSSVDTIGQSPLETLKAVQDLSAKGYIHNTTDQNTWVLSHPPSHLPPLSRDQIHDSSLELPANSEMLQSMTPIKARVLSYLDTATAPTEPQRGRTIHNIATALDVDTMSVWAAIRELEPTGYIQRSPPGGNAWILVPRHRDHRDLE</sequence>
<feature type="compositionally biased region" description="Polar residues" evidence="1">
    <location>
        <begin position="603"/>
        <end position="617"/>
    </location>
</feature>
<feature type="region of interest" description="Disordered" evidence="1">
    <location>
        <begin position="1540"/>
        <end position="1642"/>
    </location>
</feature>
<feature type="compositionally biased region" description="Polar residues" evidence="1">
    <location>
        <begin position="517"/>
        <end position="527"/>
    </location>
</feature>
<feature type="region of interest" description="Disordered" evidence="1">
    <location>
        <begin position="102"/>
        <end position="139"/>
    </location>
</feature>
<feature type="region of interest" description="Disordered" evidence="1">
    <location>
        <begin position="706"/>
        <end position="743"/>
    </location>
</feature>
<dbReference type="PROSITE" id="PS51154">
    <property type="entry name" value="MACRO"/>
    <property type="match status" value="2"/>
</dbReference>
<evidence type="ECO:0000259" key="2">
    <source>
        <dbReference type="PROSITE" id="PS51154"/>
    </source>
</evidence>
<reference evidence="4" key="1">
    <citation type="journal article" date="2011" name="Nat. Commun.">
        <title>Effector diversification within compartments of the Leptosphaeria maculans genome affected by Repeat-Induced Point mutations.</title>
        <authorList>
            <person name="Rouxel T."/>
            <person name="Grandaubert J."/>
            <person name="Hane J.K."/>
            <person name="Hoede C."/>
            <person name="van de Wouw A.P."/>
            <person name="Couloux A."/>
            <person name="Dominguez V."/>
            <person name="Anthouard V."/>
            <person name="Bally P."/>
            <person name="Bourras S."/>
            <person name="Cozijnsen A.J."/>
            <person name="Ciuffetti L.M."/>
            <person name="Degrave A."/>
            <person name="Dilmaghani A."/>
            <person name="Duret L."/>
            <person name="Fudal I."/>
            <person name="Goodwin S.B."/>
            <person name="Gout L."/>
            <person name="Glaser N."/>
            <person name="Linglin J."/>
            <person name="Kema G.H.J."/>
            <person name="Lapalu N."/>
            <person name="Lawrence C.B."/>
            <person name="May K."/>
            <person name="Meyer M."/>
            <person name="Ollivier B."/>
            <person name="Poulain J."/>
            <person name="Schoch C.L."/>
            <person name="Simon A."/>
            <person name="Spatafora J.W."/>
            <person name="Stachowiak A."/>
            <person name="Turgeon B.G."/>
            <person name="Tyler B.M."/>
            <person name="Vincent D."/>
            <person name="Weissenbach J."/>
            <person name="Amselem J."/>
            <person name="Quesneville H."/>
            <person name="Oliver R.P."/>
            <person name="Wincker P."/>
            <person name="Balesdent M.-H."/>
            <person name="Howlett B.J."/>
        </authorList>
    </citation>
    <scope>NUCLEOTIDE SEQUENCE [LARGE SCALE GENOMIC DNA]</scope>
    <source>
        <strain evidence="4">JN3 / isolate v23.1.3 / race Av1-4-5-6-7-8</strain>
    </source>
</reference>
<dbReference type="HOGENOM" id="CLU_247342_0_0_1"/>
<evidence type="ECO:0000313" key="4">
    <source>
        <dbReference type="Proteomes" id="UP000002668"/>
    </source>
</evidence>
<dbReference type="OMA" id="SHRKVWR"/>
<feature type="region of interest" description="Disordered" evidence="1">
    <location>
        <begin position="503"/>
        <end position="533"/>
    </location>
</feature>